<comment type="caution">
    <text evidence="1">The sequence shown here is derived from an EMBL/GenBank/DDBJ whole genome shotgun (WGS) entry which is preliminary data.</text>
</comment>
<reference evidence="1 2" key="1">
    <citation type="journal article" date="2018" name="J. Allergy Clin. Immunol.">
        <title>High-quality assembly of Dermatophagoides pteronyssinus genome and transcriptome reveals a wide range of novel allergens.</title>
        <authorList>
            <person name="Liu X.Y."/>
            <person name="Yang K.Y."/>
            <person name="Wang M.Q."/>
            <person name="Kwok J.S."/>
            <person name="Zeng X."/>
            <person name="Yang Z."/>
            <person name="Xiao X.J."/>
            <person name="Lau C.P."/>
            <person name="Li Y."/>
            <person name="Huang Z.M."/>
            <person name="Ba J.G."/>
            <person name="Yim A.K."/>
            <person name="Ouyang C.Y."/>
            <person name="Ngai S.M."/>
            <person name="Chan T.F."/>
            <person name="Leung E.L."/>
            <person name="Liu L."/>
            <person name="Liu Z.G."/>
            <person name="Tsui S.K."/>
        </authorList>
    </citation>
    <scope>NUCLEOTIDE SEQUENCE [LARGE SCALE GENOMIC DNA]</scope>
    <source>
        <strain evidence="1">Derp</strain>
    </source>
</reference>
<proteinExistence type="predicted"/>
<name>A0ABQ8JES7_DERPT</name>
<dbReference type="EMBL" id="NJHN03000047">
    <property type="protein sequence ID" value="KAH9420932.1"/>
    <property type="molecule type" value="Genomic_DNA"/>
</dbReference>
<gene>
    <name evidence="1" type="ORF">DERP_001370</name>
</gene>
<evidence type="ECO:0000313" key="2">
    <source>
        <dbReference type="Proteomes" id="UP000887458"/>
    </source>
</evidence>
<evidence type="ECO:0000313" key="1">
    <source>
        <dbReference type="EMBL" id="KAH9420932.1"/>
    </source>
</evidence>
<keyword evidence="2" id="KW-1185">Reference proteome</keyword>
<organism evidence="1 2">
    <name type="scientific">Dermatophagoides pteronyssinus</name>
    <name type="common">European house dust mite</name>
    <dbReference type="NCBI Taxonomy" id="6956"/>
    <lineage>
        <taxon>Eukaryota</taxon>
        <taxon>Metazoa</taxon>
        <taxon>Ecdysozoa</taxon>
        <taxon>Arthropoda</taxon>
        <taxon>Chelicerata</taxon>
        <taxon>Arachnida</taxon>
        <taxon>Acari</taxon>
        <taxon>Acariformes</taxon>
        <taxon>Sarcoptiformes</taxon>
        <taxon>Astigmata</taxon>
        <taxon>Psoroptidia</taxon>
        <taxon>Analgoidea</taxon>
        <taxon>Pyroglyphidae</taxon>
        <taxon>Dermatophagoidinae</taxon>
        <taxon>Dermatophagoides</taxon>
    </lineage>
</organism>
<protein>
    <submittedName>
        <fullName evidence="1">Uncharacterized protein</fullName>
    </submittedName>
</protein>
<accession>A0ABQ8JES7</accession>
<reference evidence="1 2" key="2">
    <citation type="journal article" date="2022" name="Mol. Biol. Evol.">
        <title>Comparative Genomics Reveals Insights into the Divergent Evolution of Astigmatic Mites and Household Pest Adaptations.</title>
        <authorList>
            <person name="Xiong Q."/>
            <person name="Wan A.T."/>
            <person name="Liu X."/>
            <person name="Fung C.S."/>
            <person name="Xiao X."/>
            <person name="Malainual N."/>
            <person name="Hou J."/>
            <person name="Wang L."/>
            <person name="Wang M."/>
            <person name="Yang K.Y."/>
            <person name="Cui Y."/>
            <person name="Leung E.L."/>
            <person name="Nong W."/>
            <person name="Shin S.K."/>
            <person name="Au S.W."/>
            <person name="Jeong K.Y."/>
            <person name="Chew F.T."/>
            <person name="Hui J.H."/>
            <person name="Leung T.F."/>
            <person name="Tungtrongchitr A."/>
            <person name="Zhong N."/>
            <person name="Liu Z."/>
            <person name="Tsui S.K."/>
        </authorList>
    </citation>
    <scope>NUCLEOTIDE SEQUENCE [LARGE SCALE GENOMIC DNA]</scope>
    <source>
        <strain evidence="1">Derp</strain>
    </source>
</reference>
<sequence length="97" mass="11692">MATMLADLIRDQNSLNGFVELETTWPTATFFNRIRISVIKIGHKWKSINQVMFIWDRKKQHHVCQQIRYPDCSKAVTFVISYLLDQNFYKRENRRKL</sequence>
<dbReference type="Proteomes" id="UP000887458">
    <property type="component" value="Unassembled WGS sequence"/>
</dbReference>